<dbReference type="Gene3D" id="3.40.50.720">
    <property type="entry name" value="NAD(P)-binding Rossmann-like Domain"/>
    <property type="match status" value="1"/>
</dbReference>
<evidence type="ECO:0000256" key="6">
    <source>
        <dbReference type="ARBA" id="ARBA00022840"/>
    </source>
</evidence>
<dbReference type="InterPro" id="IPR000594">
    <property type="entry name" value="ThiF_NAD_FAD-bd"/>
</dbReference>
<dbReference type="PROSITE" id="PS00865">
    <property type="entry name" value="UBIQUITIN_ACTIVAT_2"/>
    <property type="match status" value="1"/>
</dbReference>
<keyword evidence="12" id="KW-1185">Reference proteome</keyword>
<evidence type="ECO:0000259" key="10">
    <source>
        <dbReference type="SMART" id="SM00985"/>
    </source>
</evidence>
<dbReference type="CDD" id="cd01491">
    <property type="entry name" value="Ube1_repeat1"/>
    <property type="match status" value="1"/>
</dbReference>
<dbReference type="GO" id="GO:0005524">
    <property type="term" value="F:ATP binding"/>
    <property type="evidence" value="ECO:0007669"/>
    <property type="project" value="UniProtKB-KW"/>
</dbReference>
<dbReference type="EMBL" id="OX395127">
    <property type="protein sequence ID" value="CAI5766994.1"/>
    <property type="molecule type" value="Genomic_DNA"/>
</dbReference>
<dbReference type="InterPro" id="IPR000011">
    <property type="entry name" value="UBQ/SUMO-activ_enz_E1-like"/>
</dbReference>
<comment type="similarity">
    <text evidence="2 9">Belongs to the ubiquitin-activating E1 family.</text>
</comment>
<dbReference type="GO" id="GO:0005737">
    <property type="term" value="C:cytoplasm"/>
    <property type="evidence" value="ECO:0007669"/>
    <property type="project" value="TreeGrafter"/>
</dbReference>
<gene>
    <name evidence="11" type="ORF">PODLI_1B012138</name>
</gene>
<evidence type="ECO:0000256" key="5">
    <source>
        <dbReference type="ARBA" id="ARBA00022786"/>
    </source>
</evidence>
<dbReference type="Pfam" id="PF10585">
    <property type="entry name" value="UBA_E1_SCCH"/>
    <property type="match status" value="1"/>
</dbReference>
<keyword evidence="4 9" id="KW-0547">Nucleotide-binding</keyword>
<dbReference type="FunFam" id="3.50.50.80:FF:000001">
    <property type="entry name" value="ubiquitin-like modifier-activating enzyme 1"/>
    <property type="match status" value="1"/>
</dbReference>
<keyword evidence="5 9" id="KW-0833">Ubl conjugation pathway</keyword>
<dbReference type="Gene3D" id="3.50.50.80">
    <property type="entry name" value="Ubiquitin-activating enzyme E1, inactive adenylation domain, subdomain 1"/>
    <property type="match status" value="1"/>
</dbReference>
<dbReference type="InterPro" id="IPR018075">
    <property type="entry name" value="UBQ-activ_enz_E1"/>
</dbReference>
<keyword evidence="6 9" id="KW-0067">ATP-binding</keyword>
<evidence type="ECO:0000256" key="1">
    <source>
        <dbReference type="ARBA" id="ARBA00004906"/>
    </source>
</evidence>
<dbReference type="InterPro" id="IPR018965">
    <property type="entry name" value="Ub-activating_enz_E1_C"/>
</dbReference>
<dbReference type="Pfam" id="PF09358">
    <property type="entry name" value="E1_UFD"/>
    <property type="match status" value="1"/>
</dbReference>
<dbReference type="InterPro" id="IPR035985">
    <property type="entry name" value="Ubiquitin-activating_enz"/>
</dbReference>
<dbReference type="InterPro" id="IPR042449">
    <property type="entry name" value="Ub-E1_IAD_1"/>
</dbReference>
<comment type="pathway">
    <text evidence="1">Protein modification; protein ubiquitination.</text>
</comment>
<evidence type="ECO:0000313" key="12">
    <source>
        <dbReference type="Proteomes" id="UP001178461"/>
    </source>
</evidence>
<reference evidence="11" key="1">
    <citation type="submission" date="2022-12" db="EMBL/GenBank/DDBJ databases">
        <authorList>
            <person name="Alioto T."/>
            <person name="Alioto T."/>
            <person name="Gomez Garrido J."/>
        </authorList>
    </citation>
    <scope>NUCLEOTIDE SEQUENCE</scope>
</reference>
<evidence type="ECO:0000256" key="3">
    <source>
        <dbReference type="ARBA" id="ARBA00022598"/>
    </source>
</evidence>
<dbReference type="GO" id="GO:0031510">
    <property type="term" value="C:SUMO activating enzyme complex"/>
    <property type="evidence" value="ECO:0007669"/>
    <property type="project" value="TreeGrafter"/>
</dbReference>
<feature type="domain" description="Ubiquitin-activating enzyme E1 C-terminal" evidence="10">
    <location>
        <begin position="909"/>
        <end position="1040"/>
    </location>
</feature>
<evidence type="ECO:0000256" key="4">
    <source>
        <dbReference type="ARBA" id="ARBA00022741"/>
    </source>
</evidence>
<dbReference type="SUPFAM" id="SSF69572">
    <property type="entry name" value="Activating enzymes of the ubiquitin-like proteins"/>
    <property type="match status" value="2"/>
</dbReference>
<evidence type="ECO:0000256" key="2">
    <source>
        <dbReference type="ARBA" id="ARBA00005673"/>
    </source>
</evidence>
<dbReference type="Gene3D" id="1.10.10.2660">
    <property type="entry name" value="Ubiquitin-activating enzyme E1, SCCH domain"/>
    <property type="match status" value="1"/>
</dbReference>
<evidence type="ECO:0000256" key="9">
    <source>
        <dbReference type="RuleBase" id="RU000519"/>
    </source>
</evidence>
<dbReference type="InterPro" id="IPR045886">
    <property type="entry name" value="ThiF/MoeB/HesA"/>
</dbReference>
<sequence length="1053" mass="118537">MLLAVEAERNLLNRHLSFLFLMGRSRMSASKSLPEIDEDLYSRQLYVLGYEAMQKMVGASVLVSGMKGLGVEIAKNVILAGVKSVTVHDQSETQLRDLSSQFYLSENDVGQNRALVSQCRLAELNAHVPVHAYTNGLSESFLSTFQVVVLSNSPLEEQLRISDFCHTKNICFVLVDTKGLAGQLFCDFGEHFIVRSPSEAEPASAAIHHITQSNPGIVTVACDNEERQGHHFEDGDWVKFSGVEGMTELNTSEPCLIRLKGTCSLEVGDTSSFSPYKCGGVITQVKIPQKHSYESLRTSRANPKIRIPDKGKLPRCHSLHAAFWALHVFQREMKRLPRPRNQANADMMVKLAQTVSVSKEEELQEDLVRTFSYGCSGDLSPINAFIGGLAAQEVLKAASGKFTPLDQWLYFDAYECLPEEENIVQLTEEDCAPRGSRYDGQIAVFGNTFQEWLGKLKYFVVGAGAIGCELLKNFAMIGLSASEGGSITVTDMDTIEYSNLNRQFLFRPGDVSKQKSEVAAAAVKLMNRHINVSAQQNQVGPDTEHFYGDDFFLGLDGVASALDSLQARKYLCQRCVQYLKPLLDSGTEGTRGHVQVFVPFLTESLGQAQEEEETQYPLCTLRHFPSTIQHTLQWARDQFEGLFKTKAENVNTFLKDPSFLESQEMEAVKMLESVRISFQEKPCNWRDCVVWARRLWERLFSHDIQQLLHNFPPEHETSSGLPFWSGPKRCPQPLIFDSSHTTHKTFILAASHLFASTHKLCVSEEDSVTSQVLFGLHLPPFQPLQGVRIPLTDQEMQNPQDSVDQTEVGELRKELAALRQELEEQNSLMSNAMEPIHFEKGNDIHLNFIMTAANLRAENYGIPPADKLQAMKIVGRIVPAIATTTTAVAGLVCLELYKLVWRHRRLSSYRNSFLQLSEPLLNRFQPLSSQPIYEYRQKTWSCWDRIEVPGVDAQGKEITLRDLCKHLQMEHSLVLEMLLYGKALLYAGFCEEKAKEQKLSSRLTELVRCATKEALSKECRLLVLDVVCEDEKDDSVLPPVHVWLRPRDPTNEE</sequence>
<dbReference type="Gene3D" id="2.40.30.180">
    <property type="entry name" value="Ubiquitin-activating enzyme E1, FCCH domain"/>
    <property type="match status" value="1"/>
</dbReference>
<dbReference type="InterPro" id="IPR042302">
    <property type="entry name" value="E1_FCCH_sf"/>
</dbReference>
<dbReference type="FunFam" id="2.40.30.180:FF:000001">
    <property type="entry name" value="ubiquitin-like modifier-activating enzyme 1"/>
    <property type="match status" value="1"/>
</dbReference>
<name>A0AA35JXN2_9SAUR</name>
<evidence type="ECO:0000313" key="11">
    <source>
        <dbReference type="EMBL" id="CAI5766994.1"/>
    </source>
</evidence>
<keyword evidence="3 9" id="KW-0436">Ligase</keyword>
<proteinExistence type="inferred from homology"/>
<organism evidence="11 12">
    <name type="scientific">Podarcis lilfordi</name>
    <name type="common">Lilford's wall lizard</name>
    <dbReference type="NCBI Taxonomy" id="74358"/>
    <lineage>
        <taxon>Eukaryota</taxon>
        <taxon>Metazoa</taxon>
        <taxon>Chordata</taxon>
        <taxon>Craniata</taxon>
        <taxon>Vertebrata</taxon>
        <taxon>Euteleostomi</taxon>
        <taxon>Lepidosauria</taxon>
        <taxon>Squamata</taxon>
        <taxon>Bifurcata</taxon>
        <taxon>Unidentata</taxon>
        <taxon>Episquamata</taxon>
        <taxon>Laterata</taxon>
        <taxon>Lacertibaenia</taxon>
        <taxon>Lacertidae</taxon>
        <taxon>Podarcis</taxon>
    </lineage>
</organism>
<evidence type="ECO:0000256" key="7">
    <source>
        <dbReference type="ARBA" id="ARBA00030371"/>
    </source>
</evidence>
<dbReference type="NCBIfam" id="TIGR01408">
    <property type="entry name" value="Ube1"/>
    <property type="match status" value="1"/>
</dbReference>
<evidence type="ECO:0000256" key="8">
    <source>
        <dbReference type="PROSITE-ProRule" id="PRU10132"/>
    </source>
</evidence>
<dbReference type="Gene3D" id="3.10.290.60">
    <property type="entry name" value="Ubiquitin-activating enzyme E1, UFD domain"/>
    <property type="match status" value="1"/>
</dbReference>
<dbReference type="FunFam" id="1.10.10.2660:FF:000001">
    <property type="entry name" value="Ubiquitin-activating enzyme E1 1"/>
    <property type="match status" value="1"/>
</dbReference>
<dbReference type="PANTHER" id="PTHR10953">
    <property type="entry name" value="UBIQUITIN-ACTIVATING ENZYME E1"/>
    <property type="match status" value="1"/>
</dbReference>
<dbReference type="FunFam" id="3.10.290.60:FF:000001">
    <property type="entry name" value="Ubiquitin-activating enzyme E1 2"/>
    <property type="match status" value="1"/>
</dbReference>
<dbReference type="SMART" id="SM00985">
    <property type="entry name" value="UBA_e1_C"/>
    <property type="match status" value="1"/>
</dbReference>
<dbReference type="InterPro" id="IPR019572">
    <property type="entry name" value="UBA_E1_SCCH"/>
</dbReference>
<dbReference type="Pfam" id="PF00899">
    <property type="entry name" value="ThiF"/>
    <property type="match status" value="2"/>
</dbReference>
<dbReference type="GO" id="GO:0004839">
    <property type="term" value="F:ubiquitin activating enzyme activity"/>
    <property type="evidence" value="ECO:0007669"/>
    <property type="project" value="UniProtKB-EC"/>
</dbReference>
<accession>A0AA35JXN2</accession>
<protein>
    <recommendedName>
        <fullName evidence="7">Ubiquitin-activating enzyme E1</fullName>
    </recommendedName>
</protein>
<feature type="active site" description="Glycyl thioester intermediate" evidence="8">
    <location>
        <position position="619"/>
    </location>
</feature>
<dbReference type="PRINTS" id="PR01849">
    <property type="entry name" value="UBIQUITINACT"/>
</dbReference>
<dbReference type="Gene3D" id="3.40.50.12550">
    <property type="entry name" value="Ubiquitin-activating enzyme E1, inactive adenylation domain, subdomain 2"/>
    <property type="match status" value="1"/>
</dbReference>
<dbReference type="PANTHER" id="PTHR10953:SF4">
    <property type="entry name" value="UBIQUITIN-ACTIVATING ENZYME E1 C-TERMINAL DOMAIN-CONTAINING PROTEIN"/>
    <property type="match status" value="1"/>
</dbReference>
<dbReference type="GO" id="GO:0016925">
    <property type="term" value="P:protein sumoylation"/>
    <property type="evidence" value="ECO:0007669"/>
    <property type="project" value="TreeGrafter"/>
</dbReference>
<dbReference type="InterPro" id="IPR038252">
    <property type="entry name" value="UBA_E1_C_sf"/>
</dbReference>
<dbReference type="InterPro" id="IPR042063">
    <property type="entry name" value="Ubi_acti_E1_SCCH"/>
</dbReference>
<dbReference type="GO" id="GO:0019948">
    <property type="term" value="F:SUMO activating enzyme activity"/>
    <property type="evidence" value="ECO:0007669"/>
    <property type="project" value="TreeGrafter"/>
</dbReference>
<dbReference type="Proteomes" id="UP001178461">
    <property type="component" value="Chromosome 2"/>
</dbReference>
<dbReference type="InterPro" id="IPR033127">
    <property type="entry name" value="UBQ-activ_enz_E1_Cys_AS"/>
</dbReference>
<dbReference type="AlphaFoldDB" id="A0AA35JXN2"/>